<sequence length="336" mass="36018">MGSLEHSSIIGIGLIGVGRHGIRYARHILHDIPTARLTAACRQHPEQGLPLPGADGVTMYGDAASLIADPAVDVIVVVTPPLYSHDICLLAVRTGKPVLIEKPLATTAPDALAMARQAEAAGVPLMTGQTLRFDATVDEMKAKRRLIGRSRQLRLASHIEIKGRAPDHAEGYGKRGALLEFGVHLLDLVRFLTGEEVREARCTMDVIPSAAPETVATVRLTTEGGTDCAIDVRRVSSGRVGTAVWTGSNGELAADWIAQELSWTGLDRQTDQWTFAPRPTVLATLTSFLDAVRAQRPMPITGWDGFRAVETAEACYRSAQAGGKPVTLPLEKRTSG</sequence>
<feature type="domain" description="Gfo/Idh/MocA-like oxidoreductase N-terminal" evidence="1">
    <location>
        <begin position="11"/>
        <end position="128"/>
    </location>
</feature>
<evidence type="ECO:0000313" key="3">
    <source>
        <dbReference type="EMBL" id="ALA58656.1"/>
    </source>
</evidence>
<proteinExistence type="predicted"/>
<dbReference type="PANTHER" id="PTHR43708:SF8">
    <property type="entry name" value="OXIDOREDUCTASE"/>
    <property type="match status" value="1"/>
</dbReference>
<dbReference type="AlphaFoldDB" id="A0A0K2GCG9"/>
<dbReference type="SUPFAM" id="SSF51735">
    <property type="entry name" value="NAD(P)-binding Rossmann-fold domains"/>
    <property type="match status" value="1"/>
</dbReference>
<evidence type="ECO:0000313" key="4">
    <source>
        <dbReference type="Proteomes" id="UP000069205"/>
    </source>
</evidence>
<accession>A0A0K2GCG9</accession>
<dbReference type="Pfam" id="PF22725">
    <property type="entry name" value="GFO_IDH_MocA_C3"/>
    <property type="match status" value="1"/>
</dbReference>
<evidence type="ECO:0000259" key="2">
    <source>
        <dbReference type="Pfam" id="PF22725"/>
    </source>
</evidence>
<dbReference type="KEGG" id="nmv:NITMOv2_2240"/>
<protein>
    <submittedName>
        <fullName evidence="3">Putative Oxidoreductase, GFO/IDH/MOCA family</fullName>
        <ecNumber evidence="3">1.-.-.-</ecNumber>
    </submittedName>
</protein>
<dbReference type="InterPro" id="IPR036291">
    <property type="entry name" value="NAD(P)-bd_dom_sf"/>
</dbReference>
<dbReference type="InterPro" id="IPR000683">
    <property type="entry name" value="Gfo/Idh/MocA-like_OxRdtase_N"/>
</dbReference>
<dbReference type="RefSeq" id="WP_053379795.1">
    <property type="nucleotide sequence ID" value="NZ_CP011801.1"/>
</dbReference>
<dbReference type="Gene3D" id="3.40.50.720">
    <property type="entry name" value="NAD(P)-binding Rossmann-like Domain"/>
    <property type="match status" value="1"/>
</dbReference>
<dbReference type="InterPro" id="IPR051317">
    <property type="entry name" value="Gfo/Idh/MocA_oxidoreduct"/>
</dbReference>
<dbReference type="PATRIC" id="fig|42253.5.peg.2206"/>
<dbReference type="InterPro" id="IPR055170">
    <property type="entry name" value="GFO_IDH_MocA-like_dom"/>
</dbReference>
<dbReference type="Pfam" id="PF01408">
    <property type="entry name" value="GFO_IDH_MocA"/>
    <property type="match status" value="1"/>
</dbReference>
<dbReference type="STRING" id="42253.NITMOv2_2240"/>
<name>A0A0K2GCG9_NITMO</name>
<dbReference type="PANTHER" id="PTHR43708">
    <property type="entry name" value="CONSERVED EXPRESSED OXIDOREDUCTASE (EUROFUNG)"/>
    <property type="match status" value="1"/>
</dbReference>
<gene>
    <name evidence="3" type="ORF">NITMOv2_2240</name>
</gene>
<reference evidence="3 4" key="1">
    <citation type="journal article" date="2015" name="Proc. Natl. Acad. Sci. U.S.A.">
        <title>Expanded metabolic versatility of ubiquitous nitrite-oxidizing bacteria from the genus Nitrospira.</title>
        <authorList>
            <person name="Koch H."/>
            <person name="Lucker S."/>
            <person name="Albertsen M."/>
            <person name="Kitzinger K."/>
            <person name="Herbold C."/>
            <person name="Spieck E."/>
            <person name="Nielsen P.H."/>
            <person name="Wagner M."/>
            <person name="Daims H."/>
        </authorList>
    </citation>
    <scope>NUCLEOTIDE SEQUENCE [LARGE SCALE GENOMIC DNA]</scope>
    <source>
        <strain evidence="3 4">NSP M-1</strain>
    </source>
</reference>
<dbReference type="Gene3D" id="3.30.360.10">
    <property type="entry name" value="Dihydrodipicolinate Reductase, domain 2"/>
    <property type="match status" value="1"/>
</dbReference>
<dbReference type="Proteomes" id="UP000069205">
    <property type="component" value="Chromosome"/>
</dbReference>
<evidence type="ECO:0000259" key="1">
    <source>
        <dbReference type="Pfam" id="PF01408"/>
    </source>
</evidence>
<dbReference type="EMBL" id="CP011801">
    <property type="protein sequence ID" value="ALA58656.1"/>
    <property type="molecule type" value="Genomic_DNA"/>
</dbReference>
<dbReference type="SUPFAM" id="SSF55347">
    <property type="entry name" value="Glyceraldehyde-3-phosphate dehydrogenase-like, C-terminal domain"/>
    <property type="match status" value="1"/>
</dbReference>
<keyword evidence="3" id="KW-0560">Oxidoreductase</keyword>
<feature type="domain" description="GFO/IDH/MocA-like oxidoreductase" evidence="2">
    <location>
        <begin position="165"/>
        <end position="251"/>
    </location>
</feature>
<dbReference type="GO" id="GO:0000166">
    <property type="term" value="F:nucleotide binding"/>
    <property type="evidence" value="ECO:0007669"/>
    <property type="project" value="InterPro"/>
</dbReference>
<dbReference type="GO" id="GO:0016491">
    <property type="term" value="F:oxidoreductase activity"/>
    <property type="evidence" value="ECO:0007669"/>
    <property type="project" value="UniProtKB-KW"/>
</dbReference>
<dbReference type="EC" id="1.-.-.-" evidence="3"/>
<organism evidence="3 4">
    <name type="scientific">Nitrospira moscoviensis</name>
    <dbReference type="NCBI Taxonomy" id="42253"/>
    <lineage>
        <taxon>Bacteria</taxon>
        <taxon>Pseudomonadati</taxon>
        <taxon>Nitrospirota</taxon>
        <taxon>Nitrospiria</taxon>
        <taxon>Nitrospirales</taxon>
        <taxon>Nitrospiraceae</taxon>
        <taxon>Nitrospira</taxon>
    </lineage>
</organism>
<keyword evidence="4" id="KW-1185">Reference proteome</keyword>